<dbReference type="PRINTS" id="PR00038">
    <property type="entry name" value="HTHLUXR"/>
</dbReference>
<dbReference type="CDD" id="cd06170">
    <property type="entry name" value="LuxR_C_like"/>
    <property type="match status" value="1"/>
</dbReference>
<comment type="caution">
    <text evidence="6">The sequence shown here is derived from an EMBL/GenBank/DDBJ whole genome shotgun (WGS) entry which is preliminary data.</text>
</comment>
<dbReference type="Gene3D" id="1.10.10.10">
    <property type="entry name" value="Winged helix-like DNA-binding domain superfamily/Winged helix DNA-binding domain"/>
    <property type="match status" value="1"/>
</dbReference>
<dbReference type="SMART" id="SM00421">
    <property type="entry name" value="HTH_LUXR"/>
    <property type="match status" value="1"/>
</dbReference>
<dbReference type="SUPFAM" id="SSF52172">
    <property type="entry name" value="CheY-like"/>
    <property type="match status" value="1"/>
</dbReference>
<keyword evidence="2" id="KW-0238">DNA-binding</keyword>
<dbReference type="InterPro" id="IPR016032">
    <property type="entry name" value="Sig_transdc_resp-reg_C-effctor"/>
</dbReference>
<proteinExistence type="predicted"/>
<dbReference type="InterPro" id="IPR036388">
    <property type="entry name" value="WH-like_DNA-bd_sf"/>
</dbReference>
<dbReference type="SMART" id="SM00448">
    <property type="entry name" value="REC"/>
    <property type="match status" value="1"/>
</dbReference>
<dbReference type="PROSITE" id="PS50043">
    <property type="entry name" value="HTH_LUXR_2"/>
    <property type="match status" value="1"/>
</dbReference>
<keyword evidence="7" id="KW-1185">Reference proteome</keyword>
<gene>
    <name evidence="6" type="ORF">ACFSJD_30450</name>
</gene>
<evidence type="ECO:0000256" key="3">
    <source>
        <dbReference type="PROSITE-ProRule" id="PRU00169"/>
    </source>
</evidence>
<evidence type="ECO:0000256" key="1">
    <source>
        <dbReference type="ARBA" id="ARBA00022553"/>
    </source>
</evidence>
<sequence length="214" mass="23013">MTAPTEILPSRTSVLLLDDHRVFTDLLELSLGLQPDLRCVAVAHTVHEGLVKAAAVEFDVAVVDLQLPDGGGLDVIPRLRELRPASRIVVLTAHPRADLAERSIAAGAVAFLGKDAALPRILQALRTADADRPVVEAHVRGPAERIELTHREYDVLRELGQGRDATRIAAALGISVHTTRDHIKAVMAKLGVHSQLDAVVSAERLGLITLGSRF</sequence>
<dbReference type="InterPro" id="IPR058245">
    <property type="entry name" value="NreC/VraR/RcsB-like_REC"/>
</dbReference>
<reference evidence="7" key="1">
    <citation type="journal article" date="2019" name="Int. J. Syst. Evol. Microbiol.">
        <title>The Global Catalogue of Microorganisms (GCM) 10K type strain sequencing project: providing services to taxonomists for standard genome sequencing and annotation.</title>
        <authorList>
            <consortium name="The Broad Institute Genomics Platform"/>
            <consortium name="The Broad Institute Genome Sequencing Center for Infectious Disease"/>
            <person name="Wu L."/>
            <person name="Ma J."/>
        </authorList>
    </citation>
    <scope>NUCLEOTIDE SEQUENCE [LARGE SCALE GENOMIC DNA]</scope>
    <source>
        <strain evidence="7">CCM 7043</strain>
    </source>
</reference>
<dbReference type="Proteomes" id="UP001597114">
    <property type="component" value="Unassembled WGS sequence"/>
</dbReference>
<dbReference type="CDD" id="cd17535">
    <property type="entry name" value="REC_NarL-like"/>
    <property type="match status" value="1"/>
</dbReference>
<dbReference type="SUPFAM" id="SSF46894">
    <property type="entry name" value="C-terminal effector domain of the bipartite response regulators"/>
    <property type="match status" value="1"/>
</dbReference>
<feature type="domain" description="Response regulatory" evidence="5">
    <location>
        <begin position="13"/>
        <end position="129"/>
    </location>
</feature>
<protein>
    <submittedName>
        <fullName evidence="6">Response regulator</fullName>
    </submittedName>
</protein>
<evidence type="ECO:0000313" key="6">
    <source>
        <dbReference type="EMBL" id="MFD1521851.1"/>
    </source>
</evidence>
<dbReference type="EMBL" id="JBHUCO010000041">
    <property type="protein sequence ID" value="MFD1521851.1"/>
    <property type="molecule type" value="Genomic_DNA"/>
</dbReference>
<dbReference type="Gene3D" id="3.40.50.2300">
    <property type="match status" value="1"/>
</dbReference>
<dbReference type="InterPro" id="IPR039420">
    <property type="entry name" value="WalR-like"/>
</dbReference>
<dbReference type="InterPro" id="IPR011006">
    <property type="entry name" value="CheY-like_superfamily"/>
</dbReference>
<dbReference type="InterPro" id="IPR000792">
    <property type="entry name" value="Tscrpt_reg_LuxR_C"/>
</dbReference>
<organism evidence="6 7">
    <name type="scientific">Pseudonocardia yunnanensis</name>
    <dbReference type="NCBI Taxonomy" id="58107"/>
    <lineage>
        <taxon>Bacteria</taxon>
        <taxon>Bacillati</taxon>
        <taxon>Actinomycetota</taxon>
        <taxon>Actinomycetes</taxon>
        <taxon>Pseudonocardiales</taxon>
        <taxon>Pseudonocardiaceae</taxon>
        <taxon>Pseudonocardia</taxon>
    </lineage>
</organism>
<dbReference type="InterPro" id="IPR001789">
    <property type="entry name" value="Sig_transdc_resp-reg_receiver"/>
</dbReference>
<evidence type="ECO:0000259" key="4">
    <source>
        <dbReference type="PROSITE" id="PS50043"/>
    </source>
</evidence>
<dbReference type="PROSITE" id="PS50110">
    <property type="entry name" value="RESPONSE_REGULATORY"/>
    <property type="match status" value="1"/>
</dbReference>
<feature type="modified residue" description="4-aspartylphosphate" evidence="3">
    <location>
        <position position="64"/>
    </location>
</feature>
<keyword evidence="1 3" id="KW-0597">Phosphoprotein</keyword>
<feature type="domain" description="HTH luxR-type" evidence="4">
    <location>
        <begin position="141"/>
        <end position="206"/>
    </location>
</feature>
<evidence type="ECO:0000259" key="5">
    <source>
        <dbReference type="PROSITE" id="PS50110"/>
    </source>
</evidence>
<dbReference type="Pfam" id="PF00196">
    <property type="entry name" value="GerE"/>
    <property type="match status" value="1"/>
</dbReference>
<evidence type="ECO:0000256" key="2">
    <source>
        <dbReference type="ARBA" id="ARBA00023125"/>
    </source>
</evidence>
<name>A0ABW4F2B7_9PSEU</name>
<dbReference type="PANTHER" id="PTHR43214">
    <property type="entry name" value="TWO-COMPONENT RESPONSE REGULATOR"/>
    <property type="match status" value="1"/>
</dbReference>
<evidence type="ECO:0000313" key="7">
    <source>
        <dbReference type="Proteomes" id="UP001597114"/>
    </source>
</evidence>
<accession>A0ABW4F2B7</accession>
<dbReference type="RefSeq" id="WP_344722227.1">
    <property type="nucleotide sequence ID" value="NZ_BAAAUS010000010.1"/>
</dbReference>
<dbReference type="Pfam" id="PF00072">
    <property type="entry name" value="Response_reg"/>
    <property type="match status" value="1"/>
</dbReference>